<dbReference type="PANTHER" id="PTHR43685">
    <property type="entry name" value="GLYCOSYLTRANSFERASE"/>
    <property type="match status" value="1"/>
</dbReference>
<name>A0A2R4WQ46_9HYPH</name>
<sequence length="794" mass="86113">MNRHSKSMRTISISFAVMIFRTGEVVTLDQFALHGRPRRFVKSEWSSGVTDQSDRRPLVSVIMANYNGGPYLAEAIRAVQAQTLSDLEIILADDASADDSIAIAENLARGDRRLRMLRSQVNRGPAAARNQALTVARGDWIAVVDSDDLIHPRRLETLVAHAERDGADIVADDLILFDDDAREPARPLFRGGWARAPHWIDAATYIRSNVIFGHLPALGYCKPVLRRSALGEARYDERLIIGEDSDLIARLLVGGARMRIYPDLTYFYRRHSASVSHRITEAQCVAIEEAEERFRALIPPGNDQVHLASRLRAASARRTLYYERLVAALKARSPGAAIRTLSASPSSALLLGGIVRRRLASLVPRRRRPAAIEPGRPLLVLSRQRLEGATNGSSAYLLSIVAYLKQQGFTPHFRSPSSTTFGRTPFIRLGAAAEAFASFEVRGGTRIGNVIITTDPRVLLRMVLGALDLVLFKLRVTRRLLSARAPYAVAAPLTRADRLFVAAQGAGLSDHVLFDYAYLTETRPYLLGREGRTLVLMHDLVSTRQQRFARIGQDDSISHLAFDEEAGRLSVADAVIAIQAQEAADLVAGGLTRPVIVAPMAAVVREPHPGRGDSILFVGSSAAPNRDGLQWFCDEILPLVRQRCPTAVLQVAGSVTRDLQGPPPGVSFLGVVPDLAPLYREAAVVISPLRVGSGLKIKLVEALSWGKAIVATSTTIEGVEREVAGCVRVHDDAAGFAEAVVTLLADDAARTRLATAAHGAARAAFSSEACYGPIVRALAPDDASPPQAVRLAAL</sequence>
<evidence type="ECO:0000259" key="1">
    <source>
        <dbReference type="Pfam" id="PF00535"/>
    </source>
</evidence>
<dbReference type="Proteomes" id="UP000244755">
    <property type="component" value="Chromosome 1"/>
</dbReference>
<dbReference type="Pfam" id="PF13692">
    <property type="entry name" value="Glyco_trans_1_4"/>
    <property type="match status" value="1"/>
</dbReference>
<dbReference type="Gene3D" id="3.40.50.2000">
    <property type="entry name" value="Glycogen Phosphorylase B"/>
    <property type="match status" value="1"/>
</dbReference>
<dbReference type="Pfam" id="PF00535">
    <property type="entry name" value="Glycos_transf_2"/>
    <property type="match status" value="1"/>
</dbReference>
<dbReference type="AlphaFoldDB" id="A0A2R4WQ46"/>
<dbReference type="EMBL" id="CP028843">
    <property type="protein sequence ID" value="AWB23653.1"/>
    <property type="molecule type" value="Genomic_DNA"/>
</dbReference>
<reference evidence="2 3" key="1">
    <citation type="submission" date="2018-04" db="EMBL/GenBank/DDBJ databases">
        <title>Methylobacterium sp. PR1016A genome.</title>
        <authorList>
            <person name="Park W."/>
        </authorList>
    </citation>
    <scope>NUCLEOTIDE SEQUENCE [LARGE SCALE GENOMIC DNA]</scope>
    <source>
        <strain evidence="2 3">PR1016A</strain>
    </source>
</reference>
<dbReference type="InterPro" id="IPR001173">
    <property type="entry name" value="Glyco_trans_2-like"/>
</dbReference>
<dbReference type="PANTHER" id="PTHR43685:SF2">
    <property type="entry name" value="GLYCOSYLTRANSFERASE 2-LIKE DOMAIN-CONTAINING PROTEIN"/>
    <property type="match status" value="1"/>
</dbReference>
<gene>
    <name evidence="2" type="ORF">DA075_24455</name>
</gene>
<dbReference type="InterPro" id="IPR050834">
    <property type="entry name" value="Glycosyltransf_2"/>
</dbReference>
<dbReference type="KEGG" id="mee:DA075_24455"/>
<proteinExistence type="predicted"/>
<dbReference type="OrthoDB" id="9806521at2"/>
<dbReference type="Gene3D" id="3.90.550.10">
    <property type="entry name" value="Spore Coat Polysaccharide Biosynthesis Protein SpsA, Chain A"/>
    <property type="match status" value="1"/>
</dbReference>
<feature type="domain" description="Glycosyltransferase 2-like" evidence="1">
    <location>
        <begin position="60"/>
        <end position="230"/>
    </location>
</feature>
<accession>A0A2R4WQ46</accession>
<organism evidence="2 3">
    <name type="scientific">Methylobacterium currus</name>
    <dbReference type="NCBI Taxonomy" id="2051553"/>
    <lineage>
        <taxon>Bacteria</taxon>
        <taxon>Pseudomonadati</taxon>
        <taxon>Pseudomonadota</taxon>
        <taxon>Alphaproteobacteria</taxon>
        <taxon>Hyphomicrobiales</taxon>
        <taxon>Methylobacteriaceae</taxon>
        <taxon>Methylobacterium</taxon>
    </lineage>
</organism>
<evidence type="ECO:0000313" key="3">
    <source>
        <dbReference type="Proteomes" id="UP000244755"/>
    </source>
</evidence>
<dbReference type="SUPFAM" id="SSF53756">
    <property type="entry name" value="UDP-Glycosyltransferase/glycogen phosphorylase"/>
    <property type="match status" value="1"/>
</dbReference>
<dbReference type="SUPFAM" id="SSF53448">
    <property type="entry name" value="Nucleotide-diphospho-sugar transferases"/>
    <property type="match status" value="1"/>
</dbReference>
<dbReference type="InterPro" id="IPR029044">
    <property type="entry name" value="Nucleotide-diphossugar_trans"/>
</dbReference>
<protein>
    <recommendedName>
        <fullName evidence="1">Glycosyltransferase 2-like domain-containing protein</fullName>
    </recommendedName>
</protein>
<keyword evidence="3" id="KW-1185">Reference proteome</keyword>
<evidence type="ECO:0000313" key="2">
    <source>
        <dbReference type="EMBL" id="AWB23653.1"/>
    </source>
</evidence>